<dbReference type="InterPro" id="IPR027417">
    <property type="entry name" value="P-loop_NTPase"/>
</dbReference>
<name>A0ABX0PVE4_9GAMM</name>
<evidence type="ECO:0000256" key="6">
    <source>
        <dbReference type="ARBA" id="ARBA00005159"/>
    </source>
</evidence>
<accession>A0ABX0PVE4</accession>
<comment type="catalytic activity">
    <reaction evidence="1">
        <text>adenosylcob(III)inamide + ATP = adenosylcob(III)inamide phosphate + ADP + H(+)</text>
        <dbReference type="Rhea" id="RHEA:15769"/>
        <dbReference type="ChEBI" id="CHEBI:2480"/>
        <dbReference type="ChEBI" id="CHEBI:15378"/>
        <dbReference type="ChEBI" id="CHEBI:30616"/>
        <dbReference type="ChEBI" id="CHEBI:58502"/>
        <dbReference type="ChEBI" id="CHEBI:456216"/>
        <dbReference type="EC" id="2.7.1.156"/>
    </reaction>
</comment>
<dbReference type="PANTHER" id="PTHR34848">
    <property type="match status" value="1"/>
</dbReference>
<keyword evidence="10" id="KW-0169">Cobalamin biosynthesis</keyword>
<dbReference type="EC" id="2.7.7.62" evidence="9"/>
<keyword evidence="14" id="KW-0067">ATP-binding</keyword>
<dbReference type="Gene3D" id="3.40.50.300">
    <property type="entry name" value="P-loop containing nucleotide triphosphate hydrolases"/>
    <property type="match status" value="1"/>
</dbReference>
<evidence type="ECO:0000256" key="14">
    <source>
        <dbReference type="ARBA" id="ARBA00022840"/>
    </source>
</evidence>
<evidence type="ECO:0000256" key="8">
    <source>
        <dbReference type="ARBA" id="ARBA00012016"/>
    </source>
</evidence>
<evidence type="ECO:0000256" key="5">
    <source>
        <dbReference type="ARBA" id="ARBA00004692"/>
    </source>
</evidence>
<evidence type="ECO:0000256" key="2">
    <source>
        <dbReference type="ARBA" id="ARBA00000711"/>
    </source>
</evidence>
<evidence type="ECO:0000256" key="13">
    <source>
        <dbReference type="ARBA" id="ARBA00022777"/>
    </source>
</evidence>
<comment type="caution">
    <text evidence="18">The sequence shown here is derived from an EMBL/GenBank/DDBJ whole genome shotgun (WGS) entry which is preliminary data.</text>
</comment>
<keyword evidence="11" id="KW-0808">Transferase</keyword>
<dbReference type="Proteomes" id="UP001318321">
    <property type="component" value="Unassembled WGS sequence"/>
</dbReference>
<evidence type="ECO:0000256" key="7">
    <source>
        <dbReference type="ARBA" id="ARBA00007490"/>
    </source>
</evidence>
<dbReference type="InterPro" id="IPR003203">
    <property type="entry name" value="CobU/CobP"/>
</dbReference>
<comment type="similarity">
    <text evidence="7">Belongs to the CobU/CobP family.</text>
</comment>
<gene>
    <name evidence="18" type="ORF">HBJ55_18385</name>
</gene>
<dbReference type="RefSeq" id="WP_167118438.1">
    <property type="nucleotide sequence ID" value="NZ_JAAQTO010000051.1"/>
</dbReference>
<comment type="catalytic activity">
    <reaction evidence="3">
        <text>adenosylcob(III)inamide + GTP = adenosylcob(III)inamide phosphate + GDP + H(+)</text>
        <dbReference type="Rhea" id="RHEA:15765"/>
        <dbReference type="ChEBI" id="CHEBI:2480"/>
        <dbReference type="ChEBI" id="CHEBI:15378"/>
        <dbReference type="ChEBI" id="CHEBI:37565"/>
        <dbReference type="ChEBI" id="CHEBI:58189"/>
        <dbReference type="ChEBI" id="CHEBI:58502"/>
        <dbReference type="EC" id="2.7.1.156"/>
    </reaction>
</comment>
<evidence type="ECO:0000256" key="15">
    <source>
        <dbReference type="ARBA" id="ARBA00023134"/>
    </source>
</evidence>
<comment type="pathway">
    <text evidence="6">Cofactor biosynthesis; adenosylcobalamin biosynthesis; adenosylcobalamin from cob(II)yrinate a,c-diamide: step 5/7.</text>
</comment>
<comment type="pathway">
    <text evidence="5">Cofactor biosynthesis; adenosylcobalamin biosynthesis; adenosylcobalamin from cob(II)yrinate a,c-diamide: step 6/7.</text>
</comment>
<organism evidence="18 19">
    <name type="scientific">Billgrantia bachuensis</name>
    <dbReference type="NCBI Taxonomy" id="2717286"/>
    <lineage>
        <taxon>Bacteria</taxon>
        <taxon>Pseudomonadati</taxon>
        <taxon>Pseudomonadota</taxon>
        <taxon>Gammaproteobacteria</taxon>
        <taxon>Oceanospirillales</taxon>
        <taxon>Halomonadaceae</taxon>
        <taxon>Billgrantia</taxon>
    </lineage>
</organism>
<sequence length="143" mass="16187">MQLFIGGTRAGKRGIVRQRFDAAVWHSAHAGCALKAWPSAVESARCLVLEGWERWLAARLADEPSDDRLRQVMSTELDALREWEARSGGEVVLVMLEMGRGIVPLSAEKRRLRDLNGWLAQDAAARCERAWYVWHGLLKQLSY</sequence>
<evidence type="ECO:0000256" key="1">
    <source>
        <dbReference type="ARBA" id="ARBA00000312"/>
    </source>
</evidence>
<dbReference type="Pfam" id="PF02283">
    <property type="entry name" value="CobU"/>
    <property type="match status" value="1"/>
</dbReference>
<evidence type="ECO:0000313" key="19">
    <source>
        <dbReference type="Proteomes" id="UP001318321"/>
    </source>
</evidence>
<keyword evidence="12" id="KW-0547">Nucleotide-binding</keyword>
<evidence type="ECO:0000256" key="11">
    <source>
        <dbReference type="ARBA" id="ARBA00022679"/>
    </source>
</evidence>
<dbReference type="EC" id="2.7.1.156" evidence="8"/>
<protein>
    <recommendedName>
        <fullName evidence="16">Adenosylcobinamide kinase</fullName>
        <ecNumber evidence="8">2.7.1.156</ecNumber>
        <ecNumber evidence="9">2.7.7.62</ecNumber>
    </recommendedName>
    <alternativeName>
        <fullName evidence="17">Adenosylcobinamide-phosphate guanylyltransferase</fullName>
    </alternativeName>
</protein>
<dbReference type="EMBL" id="JAAQTO010000051">
    <property type="protein sequence ID" value="NIC07400.1"/>
    <property type="molecule type" value="Genomic_DNA"/>
</dbReference>
<reference evidence="18 19" key="1">
    <citation type="submission" date="2020-03" db="EMBL/GenBank/DDBJ databases">
        <title>Identification of Halomonas strains.</title>
        <authorList>
            <person name="Xiao Z."/>
            <person name="Dong F."/>
            <person name="Wang Z."/>
            <person name="Zhao J.-Y."/>
        </authorList>
    </citation>
    <scope>NUCLEOTIDE SEQUENCE [LARGE SCALE GENOMIC DNA]</scope>
    <source>
        <strain evidence="18 19">DX6</strain>
    </source>
</reference>
<evidence type="ECO:0000256" key="12">
    <source>
        <dbReference type="ARBA" id="ARBA00022741"/>
    </source>
</evidence>
<keyword evidence="19" id="KW-1185">Reference proteome</keyword>
<evidence type="ECO:0000256" key="17">
    <source>
        <dbReference type="ARBA" id="ARBA00030571"/>
    </source>
</evidence>
<comment type="function">
    <text evidence="4">Catalyzes ATP-dependent phosphorylation of adenosylcobinamide and addition of GMP to adenosylcobinamide phosphate.</text>
</comment>
<evidence type="ECO:0000256" key="9">
    <source>
        <dbReference type="ARBA" id="ARBA00012523"/>
    </source>
</evidence>
<evidence type="ECO:0000256" key="4">
    <source>
        <dbReference type="ARBA" id="ARBA00003889"/>
    </source>
</evidence>
<comment type="catalytic activity">
    <reaction evidence="2">
        <text>adenosylcob(III)inamide phosphate + GTP + H(+) = adenosylcob(III)inamide-GDP + diphosphate</text>
        <dbReference type="Rhea" id="RHEA:22712"/>
        <dbReference type="ChEBI" id="CHEBI:15378"/>
        <dbReference type="ChEBI" id="CHEBI:33019"/>
        <dbReference type="ChEBI" id="CHEBI:37565"/>
        <dbReference type="ChEBI" id="CHEBI:58502"/>
        <dbReference type="ChEBI" id="CHEBI:60487"/>
        <dbReference type="EC" id="2.7.7.62"/>
    </reaction>
</comment>
<dbReference type="PANTHER" id="PTHR34848:SF1">
    <property type="entry name" value="BIFUNCTIONAL ADENOSYLCOBALAMIN BIOSYNTHESIS PROTEIN COBU"/>
    <property type="match status" value="1"/>
</dbReference>
<proteinExistence type="inferred from homology"/>
<dbReference type="GO" id="GO:0016301">
    <property type="term" value="F:kinase activity"/>
    <property type="evidence" value="ECO:0007669"/>
    <property type="project" value="UniProtKB-KW"/>
</dbReference>
<dbReference type="SUPFAM" id="SSF52540">
    <property type="entry name" value="P-loop containing nucleoside triphosphate hydrolases"/>
    <property type="match status" value="1"/>
</dbReference>
<keyword evidence="15" id="KW-0342">GTP-binding</keyword>
<evidence type="ECO:0000256" key="10">
    <source>
        <dbReference type="ARBA" id="ARBA00022573"/>
    </source>
</evidence>
<evidence type="ECO:0000313" key="18">
    <source>
        <dbReference type="EMBL" id="NIC07400.1"/>
    </source>
</evidence>
<evidence type="ECO:0000256" key="16">
    <source>
        <dbReference type="ARBA" id="ARBA00029570"/>
    </source>
</evidence>
<evidence type="ECO:0000256" key="3">
    <source>
        <dbReference type="ARBA" id="ARBA00001522"/>
    </source>
</evidence>
<keyword evidence="13 18" id="KW-0418">Kinase</keyword>